<keyword evidence="4" id="KW-1185">Reference proteome</keyword>
<dbReference type="PANTHER" id="PTHR34406">
    <property type="entry name" value="PROTEIN YCEI"/>
    <property type="match status" value="1"/>
</dbReference>
<dbReference type="SMART" id="SM00867">
    <property type="entry name" value="YceI"/>
    <property type="match status" value="1"/>
</dbReference>
<evidence type="ECO:0000256" key="1">
    <source>
        <dbReference type="ARBA" id="ARBA00008812"/>
    </source>
</evidence>
<dbReference type="InterPro" id="IPR036761">
    <property type="entry name" value="TTHA0802/YceI-like_sf"/>
</dbReference>
<proteinExistence type="inferred from homology"/>
<dbReference type="InterPro" id="IPR007372">
    <property type="entry name" value="Lipid/polyisoprenoid-bd_YceI"/>
</dbReference>
<dbReference type="Gene3D" id="2.40.128.110">
    <property type="entry name" value="Lipid/polyisoprenoid-binding, YceI-like"/>
    <property type="match status" value="1"/>
</dbReference>
<feature type="domain" description="Lipid/polyisoprenoid-binding YceI-like" evidence="2">
    <location>
        <begin position="13"/>
        <end position="181"/>
    </location>
</feature>
<evidence type="ECO:0000259" key="2">
    <source>
        <dbReference type="SMART" id="SM00867"/>
    </source>
</evidence>
<comment type="caution">
    <text evidence="3">The sequence shown here is derived from an EMBL/GenBank/DDBJ whole genome shotgun (WGS) entry which is preliminary data.</text>
</comment>
<dbReference type="Proteomes" id="UP001551482">
    <property type="component" value="Unassembled WGS sequence"/>
</dbReference>
<name>A0ABV3DPK3_9ACTN</name>
<dbReference type="RefSeq" id="WP_358359945.1">
    <property type="nucleotide sequence ID" value="NZ_JBEZFP010000096.1"/>
</dbReference>
<dbReference type="PANTHER" id="PTHR34406:SF1">
    <property type="entry name" value="PROTEIN YCEI"/>
    <property type="match status" value="1"/>
</dbReference>
<sequence>MATTTKLSELTGHYVLDTVRTRIGFVARHTMATRVPGWFGAFEGGGYLDGDDPARSEVRFTMEANSIRTRNAQRDGLLVGKFLDAERHPVVTFASTAVERLDGDAFKLTGDLTIRGVTNPVTLDLVLTAAEHDPSGPRGACRISFAGGTTIVRTDWGVNWNAATALTISRKVVLNLDVTAVRQ</sequence>
<reference evidence="3 4" key="1">
    <citation type="submission" date="2024-06" db="EMBL/GenBank/DDBJ databases">
        <title>The Natural Products Discovery Center: Release of the First 8490 Sequenced Strains for Exploring Actinobacteria Biosynthetic Diversity.</title>
        <authorList>
            <person name="Kalkreuter E."/>
            <person name="Kautsar S.A."/>
            <person name="Yang D."/>
            <person name="Bader C.D."/>
            <person name="Teijaro C.N."/>
            <person name="Fluegel L."/>
            <person name="Davis C.M."/>
            <person name="Simpson J.R."/>
            <person name="Lauterbach L."/>
            <person name="Steele A.D."/>
            <person name="Gui C."/>
            <person name="Meng S."/>
            <person name="Li G."/>
            <person name="Viehrig K."/>
            <person name="Ye F."/>
            <person name="Su P."/>
            <person name="Kiefer A.F."/>
            <person name="Nichols A."/>
            <person name="Cepeda A.J."/>
            <person name="Yan W."/>
            <person name="Fan B."/>
            <person name="Jiang Y."/>
            <person name="Adhikari A."/>
            <person name="Zheng C.-J."/>
            <person name="Schuster L."/>
            <person name="Cowan T.M."/>
            <person name="Smanski M.J."/>
            <person name="Chevrette M.G."/>
            <person name="De Carvalho L.P.S."/>
            <person name="Shen B."/>
        </authorList>
    </citation>
    <scope>NUCLEOTIDE SEQUENCE [LARGE SCALE GENOMIC DNA]</scope>
    <source>
        <strain evidence="3 4">NPDC048946</strain>
    </source>
</reference>
<evidence type="ECO:0000313" key="3">
    <source>
        <dbReference type="EMBL" id="MEU8137688.1"/>
    </source>
</evidence>
<evidence type="ECO:0000313" key="4">
    <source>
        <dbReference type="Proteomes" id="UP001551482"/>
    </source>
</evidence>
<dbReference type="Pfam" id="PF04264">
    <property type="entry name" value="YceI"/>
    <property type="match status" value="1"/>
</dbReference>
<organism evidence="3 4">
    <name type="scientific">Streptodolium elevatio</name>
    <dbReference type="NCBI Taxonomy" id="3157996"/>
    <lineage>
        <taxon>Bacteria</taxon>
        <taxon>Bacillati</taxon>
        <taxon>Actinomycetota</taxon>
        <taxon>Actinomycetes</taxon>
        <taxon>Kitasatosporales</taxon>
        <taxon>Streptomycetaceae</taxon>
        <taxon>Streptodolium</taxon>
    </lineage>
</organism>
<dbReference type="EMBL" id="JBEZFP010000096">
    <property type="protein sequence ID" value="MEU8137688.1"/>
    <property type="molecule type" value="Genomic_DNA"/>
</dbReference>
<dbReference type="SUPFAM" id="SSF101874">
    <property type="entry name" value="YceI-like"/>
    <property type="match status" value="1"/>
</dbReference>
<protein>
    <submittedName>
        <fullName evidence="3">YceI family protein</fullName>
    </submittedName>
</protein>
<gene>
    <name evidence="3" type="ORF">AB0C36_29765</name>
</gene>
<comment type="similarity">
    <text evidence="1">Belongs to the UPF0312 family.</text>
</comment>
<accession>A0ABV3DPK3</accession>